<dbReference type="EMBL" id="DAASYS010000009">
    <property type="protein sequence ID" value="HAE7580865.1"/>
    <property type="molecule type" value="Genomic_DNA"/>
</dbReference>
<gene>
    <name evidence="1" type="ORF">GND75_002442</name>
</gene>
<protein>
    <submittedName>
        <fullName evidence="1">Uncharacterized protein</fullName>
    </submittedName>
</protein>
<proteinExistence type="predicted"/>
<reference evidence="1" key="1">
    <citation type="journal article" date="2018" name="Genome Biol.">
        <title>SKESA: strategic k-mer extension for scrupulous assemblies.</title>
        <authorList>
            <person name="Souvorov A."/>
            <person name="Agarwala R."/>
            <person name="Lipman D.J."/>
        </authorList>
    </citation>
    <scope>NUCLEOTIDE SEQUENCE</scope>
    <source>
        <strain evidence="1">166-88</strain>
    </source>
</reference>
<dbReference type="AlphaFoldDB" id="A0A736I0G9"/>
<name>A0A736I0G9_SALHO</name>
<organism evidence="1">
    <name type="scientific">Salmonella enterica subsp. houtenae serovar 44:z36[z38]:-</name>
    <dbReference type="NCBI Taxonomy" id="1967609"/>
    <lineage>
        <taxon>Bacteria</taxon>
        <taxon>Pseudomonadati</taxon>
        <taxon>Pseudomonadota</taxon>
        <taxon>Gammaproteobacteria</taxon>
        <taxon>Enterobacterales</taxon>
        <taxon>Enterobacteriaceae</taxon>
        <taxon>Salmonella</taxon>
    </lineage>
</organism>
<comment type="caution">
    <text evidence="1">The sequence shown here is derived from an EMBL/GenBank/DDBJ whole genome shotgun (WGS) entry which is preliminary data.</text>
</comment>
<accession>A0A736I0G9</accession>
<sequence length="69" mass="7648">MDILKRNTSSVAVDLHKLALLLDKIRDDVCDGTDGDSSAMERALCMLADVSSHLRGIHYYASYDFDISV</sequence>
<evidence type="ECO:0000313" key="1">
    <source>
        <dbReference type="EMBL" id="HAE7580865.1"/>
    </source>
</evidence>
<reference evidence="1" key="2">
    <citation type="submission" date="2018-07" db="EMBL/GenBank/DDBJ databases">
        <authorList>
            <consortium name="NCBI Pathogen Detection Project"/>
        </authorList>
    </citation>
    <scope>NUCLEOTIDE SEQUENCE</scope>
    <source>
        <strain evidence="1">166-88</strain>
    </source>
</reference>